<gene>
    <name evidence="3" type="ORF">BCV70DRAFT_106111</name>
</gene>
<keyword evidence="1 3" id="KW-0378">Hydrolase</keyword>
<dbReference type="Gene3D" id="3.40.50.1820">
    <property type="entry name" value="alpha/beta hydrolase"/>
    <property type="match status" value="1"/>
</dbReference>
<evidence type="ECO:0000259" key="2">
    <source>
        <dbReference type="Pfam" id="PF07859"/>
    </source>
</evidence>
<reference evidence="3 4" key="1">
    <citation type="journal article" date="2018" name="Mol. Biol. Evol.">
        <title>Broad Genomic Sampling Reveals a Smut Pathogenic Ancestry of the Fungal Clade Ustilaginomycotina.</title>
        <authorList>
            <person name="Kijpornyongpan T."/>
            <person name="Mondo S.J."/>
            <person name="Barry K."/>
            <person name="Sandor L."/>
            <person name="Lee J."/>
            <person name="Lipzen A."/>
            <person name="Pangilinan J."/>
            <person name="LaButti K."/>
            <person name="Hainaut M."/>
            <person name="Henrissat B."/>
            <person name="Grigoriev I.V."/>
            <person name="Spatafora J.W."/>
            <person name="Aime M.C."/>
        </authorList>
    </citation>
    <scope>NUCLEOTIDE SEQUENCE [LARGE SCALE GENOMIC DNA]</scope>
    <source>
        <strain evidence="3 4">MCA 3645</strain>
    </source>
</reference>
<dbReference type="InterPro" id="IPR013094">
    <property type="entry name" value="AB_hydrolase_3"/>
</dbReference>
<keyword evidence="4" id="KW-1185">Reference proteome</keyword>
<dbReference type="Proteomes" id="UP000246740">
    <property type="component" value="Unassembled WGS sequence"/>
</dbReference>
<evidence type="ECO:0000256" key="1">
    <source>
        <dbReference type="ARBA" id="ARBA00022801"/>
    </source>
</evidence>
<sequence length="323" mass="36072">MTLSTTPKKIKLHPWSLEYLRLKLLVSVFRFLALARPLIRPKPEPLPSTHERVLVQIPSRDARRTIKAYVHRPKSHRGRALPVHVTFHGSGFVLDSLGEDAVFVNHLIHRLGPDLVVIDADYRKAPEWPFPAAPNDAEDVLAHVLSRPDAYDPRRVTVGGFSAGGNLALVAASAFGPEKIAAVTSLYPVTDFLIPADKRRLKADVKPESGLPLPPWMSRLFNQSYFVDTAHKKDSAASVISRDPSSFPPTLVACGEVDTLYYDSQHLADKLAAAGIKSRFISIEQEGHGFDKLCKTQHSLQRREHVYSAFADWIQQAWDKNQN</sequence>
<evidence type="ECO:0000313" key="4">
    <source>
        <dbReference type="Proteomes" id="UP000246740"/>
    </source>
</evidence>
<proteinExistence type="predicted"/>
<dbReference type="PANTHER" id="PTHR48081:SF8">
    <property type="entry name" value="ALPHA_BETA HYDROLASE FOLD-3 DOMAIN-CONTAINING PROTEIN-RELATED"/>
    <property type="match status" value="1"/>
</dbReference>
<dbReference type="OrthoDB" id="408631at2759"/>
<dbReference type="Pfam" id="PF07859">
    <property type="entry name" value="Abhydrolase_3"/>
    <property type="match status" value="1"/>
</dbReference>
<dbReference type="GO" id="GO:0016787">
    <property type="term" value="F:hydrolase activity"/>
    <property type="evidence" value="ECO:0007669"/>
    <property type="project" value="UniProtKB-KW"/>
</dbReference>
<feature type="domain" description="Alpha/beta hydrolase fold-3" evidence="2">
    <location>
        <begin position="85"/>
        <end position="290"/>
    </location>
</feature>
<name>A0A317XSB6_9BASI</name>
<dbReference type="InterPro" id="IPR029058">
    <property type="entry name" value="AB_hydrolase_fold"/>
</dbReference>
<dbReference type="SUPFAM" id="SSF53474">
    <property type="entry name" value="alpha/beta-Hydrolases"/>
    <property type="match status" value="1"/>
</dbReference>
<dbReference type="EMBL" id="KZ819193">
    <property type="protein sequence ID" value="PWZ00191.1"/>
    <property type="molecule type" value="Genomic_DNA"/>
</dbReference>
<dbReference type="PANTHER" id="PTHR48081">
    <property type="entry name" value="AB HYDROLASE SUPERFAMILY PROTEIN C4A8.06C"/>
    <property type="match status" value="1"/>
</dbReference>
<evidence type="ECO:0000313" key="3">
    <source>
        <dbReference type="EMBL" id="PWZ00191.1"/>
    </source>
</evidence>
<organism evidence="3 4">
    <name type="scientific">Testicularia cyperi</name>
    <dbReference type="NCBI Taxonomy" id="1882483"/>
    <lineage>
        <taxon>Eukaryota</taxon>
        <taxon>Fungi</taxon>
        <taxon>Dikarya</taxon>
        <taxon>Basidiomycota</taxon>
        <taxon>Ustilaginomycotina</taxon>
        <taxon>Ustilaginomycetes</taxon>
        <taxon>Ustilaginales</taxon>
        <taxon>Anthracoideaceae</taxon>
        <taxon>Testicularia</taxon>
    </lineage>
</organism>
<dbReference type="InParanoid" id="A0A317XSB6"/>
<protein>
    <submittedName>
        <fullName evidence="3">Alpha/beta-hydrolase</fullName>
    </submittedName>
</protein>
<dbReference type="FunCoup" id="A0A317XSB6">
    <property type="interactions" value="120"/>
</dbReference>
<dbReference type="AlphaFoldDB" id="A0A317XSB6"/>
<dbReference type="InterPro" id="IPR050300">
    <property type="entry name" value="GDXG_lipolytic_enzyme"/>
</dbReference>
<accession>A0A317XSB6</accession>
<dbReference type="STRING" id="1882483.A0A317XSB6"/>